<keyword evidence="3" id="KW-1185">Reference proteome</keyword>
<sequence>MSIITTDSVGLELNSFIKHFEPLYYDNHKLRNQHSRVKRNLNSNMPSVKGSAADHHINGTTHSRPPPTAGATNGRHSPHNEIRLNFSAHNRLFRLVMRADNSLFTSDVVFESTTKGVFNYDTNNAIKGYLEDV</sequence>
<dbReference type="AlphaFoldDB" id="A0A7R9Q2F1"/>
<feature type="region of interest" description="Disordered" evidence="1">
    <location>
        <begin position="46"/>
        <end position="80"/>
    </location>
</feature>
<evidence type="ECO:0000256" key="1">
    <source>
        <dbReference type="SAM" id="MobiDB-lite"/>
    </source>
</evidence>
<dbReference type="InterPro" id="IPR051489">
    <property type="entry name" value="ADAM_Metalloproteinase"/>
</dbReference>
<name>A0A7R9Q2F1_9ACAR</name>
<proteinExistence type="predicted"/>
<dbReference type="EMBL" id="OC860818">
    <property type="protein sequence ID" value="CAD7628931.1"/>
    <property type="molecule type" value="Genomic_DNA"/>
</dbReference>
<dbReference type="PANTHER" id="PTHR45702:SF3">
    <property type="entry name" value="KUZBANIAN-LIKE, ISOFORM A"/>
    <property type="match status" value="1"/>
</dbReference>
<dbReference type="GO" id="GO:0007219">
    <property type="term" value="P:Notch signaling pathway"/>
    <property type="evidence" value="ECO:0007669"/>
    <property type="project" value="TreeGrafter"/>
</dbReference>
<reference evidence="2" key="1">
    <citation type="submission" date="2020-11" db="EMBL/GenBank/DDBJ databases">
        <authorList>
            <person name="Tran Van P."/>
        </authorList>
    </citation>
    <scope>NUCLEOTIDE SEQUENCE</scope>
</reference>
<organism evidence="2">
    <name type="scientific">Medioppia subpectinata</name>
    <dbReference type="NCBI Taxonomy" id="1979941"/>
    <lineage>
        <taxon>Eukaryota</taxon>
        <taxon>Metazoa</taxon>
        <taxon>Ecdysozoa</taxon>
        <taxon>Arthropoda</taxon>
        <taxon>Chelicerata</taxon>
        <taxon>Arachnida</taxon>
        <taxon>Acari</taxon>
        <taxon>Acariformes</taxon>
        <taxon>Sarcoptiformes</taxon>
        <taxon>Oribatida</taxon>
        <taxon>Brachypylina</taxon>
        <taxon>Oppioidea</taxon>
        <taxon>Oppiidae</taxon>
        <taxon>Medioppia</taxon>
    </lineage>
</organism>
<dbReference type="GO" id="GO:0004222">
    <property type="term" value="F:metalloendopeptidase activity"/>
    <property type="evidence" value="ECO:0007669"/>
    <property type="project" value="TreeGrafter"/>
</dbReference>
<dbReference type="OrthoDB" id="2149267at2759"/>
<accession>A0A7R9Q2F1</accession>
<protein>
    <submittedName>
        <fullName evidence="2">Uncharacterized protein</fullName>
    </submittedName>
</protein>
<evidence type="ECO:0000313" key="3">
    <source>
        <dbReference type="Proteomes" id="UP000759131"/>
    </source>
</evidence>
<dbReference type="EMBL" id="CAJPIZ010006243">
    <property type="protein sequence ID" value="CAG2109361.1"/>
    <property type="molecule type" value="Genomic_DNA"/>
</dbReference>
<dbReference type="GO" id="GO:0006509">
    <property type="term" value="P:membrane protein ectodomain proteolysis"/>
    <property type="evidence" value="ECO:0007669"/>
    <property type="project" value="TreeGrafter"/>
</dbReference>
<dbReference type="Proteomes" id="UP000759131">
    <property type="component" value="Unassembled WGS sequence"/>
</dbReference>
<dbReference type="GO" id="GO:0005886">
    <property type="term" value="C:plasma membrane"/>
    <property type="evidence" value="ECO:0007669"/>
    <property type="project" value="TreeGrafter"/>
</dbReference>
<gene>
    <name evidence="2" type="ORF">OSB1V03_LOCUS9349</name>
</gene>
<dbReference type="PANTHER" id="PTHR45702">
    <property type="entry name" value="ADAM10/ADAM17 METALLOPEPTIDASE FAMILY MEMBER"/>
    <property type="match status" value="1"/>
</dbReference>
<evidence type="ECO:0000313" key="2">
    <source>
        <dbReference type="EMBL" id="CAD7628931.1"/>
    </source>
</evidence>